<comment type="caution">
    <text evidence="1">The sequence shown here is derived from an EMBL/GenBank/DDBJ whole genome shotgun (WGS) entry which is preliminary data.</text>
</comment>
<protein>
    <recommendedName>
        <fullName evidence="3">6-phosphogluconate dehydrogenase</fullName>
    </recommendedName>
</protein>
<reference evidence="1 2" key="1">
    <citation type="submission" date="2020-08" db="EMBL/GenBank/DDBJ databases">
        <title>Genomic Encyclopedia of Type Strains, Phase IV (KMG-IV): sequencing the most valuable type-strain genomes for metagenomic binning, comparative biology and taxonomic classification.</title>
        <authorList>
            <person name="Goeker M."/>
        </authorList>
    </citation>
    <scope>NUCLEOTIDE SEQUENCE [LARGE SCALE GENOMIC DNA]</scope>
    <source>
        <strain evidence="1 2">DSM 29568</strain>
    </source>
</reference>
<evidence type="ECO:0008006" key="3">
    <source>
        <dbReference type="Google" id="ProtNLM"/>
    </source>
</evidence>
<proteinExistence type="predicted"/>
<accession>A0A840ER16</accession>
<sequence length="121" mass="13965">MKKILLVIISCIAILAIAYYSFIYFIPYSEGNRAGELIKFSHKGAVIKTWEGQISQGISGAHMFNFSVLDKDKNVIEKLKELQGEYVELTYIERFGTFVFWGDSHYFVTDVKKSRSPHFKK</sequence>
<evidence type="ECO:0000313" key="2">
    <source>
        <dbReference type="Proteomes" id="UP000553034"/>
    </source>
</evidence>
<gene>
    <name evidence="1" type="ORF">GGR32_000058</name>
</gene>
<evidence type="ECO:0000313" key="1">
    <source>
        <dbReference type="EMBL" id="MBB4117786.1"/>
    </source>
</evidence>
<dbReference type="RefSeq" id="WP_183475447.1">
    <property type="nucleotide sequence ID" value="NZ_JACIFO010000001.1"/>
</dbReference>
<dbReference type="Proteomes" id="UP000553034">
    <property type="component" value="Unassembled WGS sequence"/>
</dbReference>
<dbReference type="AlphaFoldDB" id="A0A840ER16"/>
<dbReference type="EMBL" id="JACIFO010000001">
    <property type="protein sequence ID" value="MBB4117786.1"/>
    <property type="molecule type" value="Genomic_DNA"/>
</dbReference>
<name>A0A840ER16_9FLAO</name>
<organism evidence="1 2">
    <name type="scientific">Mesonia hippocampi</name>
    <dbReference type="NCBI Taxonomy" id="1628250"/>
    <lineage>
        <taxon>Bacteria</taxon>
        <taxon>Pseudomonadati</taxon>
        <taxon>Bacteroidota</taxon>
        <taxon>Flavobacteriia</taxon>
        <taxon>Flavobacteriales</taxon>
        <taxon>Flavobacteriaceae</taxon>
        <taxon>Mesonia</taxon>
    </lineage>
</organism>
<keyword evidence="2" id="KW-1185">Reference proteome</keyword>